<evidence type="ECO:0008006" key="9">
    <source>
        <dbReference type="Google" id="ProtNLM"/>
    </source>
</evidence>
<dbReference type="CDD" id="cd21301">
    <property type="entry name" value="CH_PLS_rpt4"/>
    <property type="match status" value="1"/>
</dbReference>
<dbReference type="FunFam" id="1.10.418.10:FF:000031">
    <property type="entry name" value="Fimbrin-2 like"/>
    <property type="match status" value="1"/>
</dbReference>
<keyword evidence="1" id="KW-0479">Metal-binding</keyword>
<dbReference type="SUPFAM" id="SSF47576">
    <property type="entry name" value="Calponin-homology domain, CH-domain"/>
    <property type="match status" value="1"/>
</dbReference>
<dbReference type="PANTHER" id="PTHR19961">
    <property type="entry name" value="FIMBRIN/PLASTIN"/>
    <property type="match status" value="1"/>
</dbReference>
<reference evidence="7" key="1">
    <citation type="journal article" date="2023" name="Mol. Biol. Evol.">
        <title>Third-Generation Sequencing Reveals the Adaptive Role of the Epigenome in Three Deep-Sea Polychaetes.</title>
        <authorList>
            <person name="Perez M."/>
            <person name="Aroh O."/>
            <person name="Sun Y."/>
            <person name="Lan Y."/>
            <person name="Juniper S.K."/>
            <person name="Young C.R."/>
            <person name="Angers B."/>
            <person name="Qian P.Y."/>
        </authorList>
    </citation>
    <scope>NUCLEOTIDE SEQUENCE</scope>
    <source>
        <strain evidence="7">P08H-3</strain>
    </source>
</reference>
<dbReference type="FunFam" id="1.10.418.10:FF:000010">
    <property type="entry name" value="Plastin-3 isoform 1"/>
    <property type="match status" value="1"/>
</dbReference>
<dbReference type="InterPro" id="IPR036872">
    <property type="entry name" value="CH_dom_sf"/>
</dbReference>
<dbReference type="InterPro" id="IPR018247">
    <property type="entry name" value="EF_Hand_1_Ca_BS"/>
</dbReference>
<feature type="domain" description="Calponin-homology (CH)" evidence="5">
    <location>
        <begin position="410"/>
        <end position="518"/>
    </location>
</feature>
<dbReference type="Gene3D" id="1.10.238.10">
    <property type="entry name" value="EF-hand"/>
    <property type="match status" value="1"/>
</dbReference>
<dbReference type="GO" id="GO:0005737">
    <property type="term" value="C:cytoplasm"/>
    <property type="evidence" value="ECO:0007669"/>
    <property type="project" value="TreeGrafter"/>
</dbReference>
<evidence type="ECO:0000259" key="6">
    <source>
        <dbReference type="PROSITE" id="PS50222"/>
    </source>
</evidence>
<evidence type="ECO:0000256" key="2">
    <source>
        <dbReference type="ARBA" id="ARBA00022737"/>
    </source>
</evidence>
<protein>
    <recommendedName>
        <fullName evidence="9">Plastin-2</fullName>
    </recommendedName>
</protein>
<evidence type="ECO:0000256" key="4">
    <source>
        <dbReference type="ARBA" id="ARBA00023203"/>
    </source>
</evidence>
<dbReference type="FunFam" id="1.10.418.10:FF:000042">
    <property type="entry name" value="Fimbrin, putative"/>
    <property type="match status" value="1"/>
</dbReference>
<proteinExistence type="predicted"/>
<feature type="domain" description="Calponin-homology (CH)" evidence="5">
    <location>
        <begin position="533"/>
        <end position="641"/>
    </location>
</feature>
<dbReference type="CDD" id="cd21295">
    <property type="entry name" value="CH_PLS_rpt2"/>
    <property type="match status" value="1"/>
</dbReference>
<dbReference type="PROSITE" id="PS00020">
    <property type="entry name" value="ACTININ_2"/>
    <property type="match status" value="2"/>
</dbReference>
<dbReference type="Pfam" id="PF00307">
    <property type="entry name" value="CH"/>
    <property type="match status" value="4"/>
</dbReference>
<evidence type="ECO:0000313" key="8">
    <source>
        <dbReference type="Proteomes" id="UP001208570"/>
    </source>
</evidence>
<dbReference type="InterPro" id="IPR039959">
    <property type="entry name" value="Fimbrin/Plastin"/>
</dbReference>
<dbReference type="InterPro" id="IPR011992">
    <property type="entry name" value="EF-hand-dom_pair"/>
</dbReference>
<keyword evidence="2" id="KW-0677">Repeat</keyword>
<keyword evidence="8" id="KW-1185">Reference proteome</keyword>
<dbReference type="InterPro" id="IPR002048">
    <property type="entry name" value="EF_hand_dom"/>
</dbReference>
<organism evidence="7 8">
    <name type="scientific">Paralvinella palmiformis</name>
    <dbReference type="NCBI Taxonomy" id="53620"/>
    <lineage>
        <taxon>Eukaryota</taxon>
        <taxon>Metazoa</taxon>
        <taxon>Spiralia</taxon>
        <taxon>Lophotrochozoa</taxon>
        <taxon>Annelida</taxon>
        <taxon>Polychaeta</taxon>
        <taxon>Sedentaria</taxon>
        <taxon>Canalipalpata</taxon>
        <taxon>Terebellida</taxon>
        <taxon>Terebelliformia</taxon>
        <taxon>Alvinellidae</taxon>
        <taxon>Paralvinella</taxon>
    </lineage>
</organism>
<dbReference type="PANTHER" id="PTHR19961:SF18">
    <property type="entry name" value="FI19014P1"/>
    <property type="match status" value="1"/>
</dbReference>
<dbReference type="InterPro" id="IPR001715">
    <property type="entry name" value="CH_dom"/>
</dbReference>
<dbReference type="GO" id="GO:0032432">
    <property type="term" value="C:actin filament bundle"/>
    <property type="evidence" value="ECO:0007669"/>
    <property type="project" value="TreeGrafter"/>
</dbReference>
<dbReference type="InterPro" id="IPR001589">
    <property type="entry name" value="Actinin_actin-bd_CS"/>
</dbReference>
<dbReference type="PROSITE" id="PS00018">
    <property type="entry name" value="EF_HAND_1"/>
    <property type="match status" value="1"/>
</dbReference>
<dbReference type="GO" id="GO:0005509">
    <property type="term" value="F:calcium ion binding"/>
    <property type="evidence" value="ECO:0007669"/>
    <property type="project" value="InterPro"/>
</dbReference>
<evidence type="ECO:0000259" key="5">
    <source>
        <dbReference type="PROSITE" id="PS50021"/>
    </source>
</evidence>
<dbReference type="PROSITE" id="PS50222">
    <property type="entry name" value="EF_HAND_2"/>
    <property type="match status" value="1"/>
</dbReference>
<feature type="domain" description="Calponin-homology (CH)" evidence="5">
    <location>
        <begin position="144"/>
        <end position="260"/>
    </location>
</feature>
<dbReference type="Proteomes" id="UP001208570">
    <property type="component" value="Unassembled WGS sequence"/>
</dbReference>
<dbReference type="PROSITE" id="PS50021">
    <property type="entry name" value="CH"/>
    <property type="match status" value="4"/>
</dbReference>
<keyword evidence="4" id="KW-0009">Actin-binding</keyword>
<gene>
    <name evidence="7" type="ORF">LSH36_255g00034</name>
</gene>
<evidence type="ECO:0000313" key="7">
    <source>
        <dbReference type="EMBL" id="KAK2154859.1"/>
    </source>
</evidence>
<dbReference type="GO" id="GO:0051639">
    <property type="term" value="P:actin filament network formation"/>
    <property type="evidence" value="ECO:0007669"/>
    <property type="project" value="TreeGrafter"/>
</dbReference>
<dbReference type="CDD" id="cd21292">
    <property type="entry name" value="CH_PLS_rpt1"/>
    <property type="match status" value="1"/>
</dbReference>
<name>A0AAD9JKR7_9ANNE</name>
<sequence>MDTDGSGFITIAELGQALDICGIHLPGYQIRDIITQYDSKIQDNKLDLEEFKALKAQDVGRMFRKQTKRAENVEFHAGSTTTAEAQHFVRDSERIAFSNWINRLKAERDFGRQFKQLICKRSDIEAFGGTSSSSTEGTTHTVRKEEQIAFSNWIYRNLDDDPDCKKYLPLDPESRDLYTKSTDGILLCKMINKSQPGTIDERTINKGKLSIYQIHENLTLALNSAQSIGCNIVNIGADDLNQGKPHLVLGLLWQIIRIGLLSDINLHEHPGLAALLRDGETLEEFMKLSPEQILIRWVNYHLDRSGCGRQISNFQGDIKDSMAYIYLLHQIAPRDKGVTTMAVNESDELERAERMLQEADKIECRSFVSPRDVVSGNYKLNLAFVANLFNTYPALEKPDDFDMEELHEETREEKMYRNWMNSMGVSPYVNYLYSDLCDGLIIFQLYDIIKPGVVDWNRVIKKFNKLRIMLEKIENCNYAVELGKTCHFSLVGIAGKDMYDGNETLTLALVWQLMRAYTLSLLSKLASQDDGRPIVEKEIVAWVNDKLQTAGKTSKISNFNDQSISDGRVVLDIVDAIKPGSVNYDLIKEGHTEQDHLDNAKYAISNARKIGARVYALPEDIVEVKSKMVMTIFACLMIRDFQPDQKRLD</sequence>
<dbReference type="SMART" id="SM00033">
    <property type="entry name" value="CH"/>
    <property type="match status" value="4"/>
</dbReference>
<accession>A0AAD9JKR7</accession>
<dbReference type="EMBL" id="JAODUP010000255">
    <property type="protein sequence ID" value="KAK2154859.1"/>
    <property type="molecule type" value="Genomic_DNA"/>
</dbReference>
<dbReference type="Gene3D" id="1.10.418.10">
    <property type="entry name" value="Calponin-like domain"/>
    <property type="match status" value="4"/>
</dbReference>
<feature type="domain" description="EF-hand" evidence="6">
    <location>
        <begin position="1"/>
        <end position="24"/>
    </location>
</feature>
<dbReference type="FunFam" id="1.10.418.10:FF:000066">
    <property type="entry name" value="plastin-1 isoform X2"/>
    <property type="match status" value="1"/>
</dbReference>
<evidence type="ECO:0000256" key="1">
    <source>
        <dbReference type="ARBA" id="ARBA00022723"/>
    </source>
</evidence>
<dbReference type="SUPFAM" id="SSF47473">
    <property type="entry name" value="EF-hand"/>
    <property type="match status" value="1"/>
</dbReference>
<dbReference type="GO" id="GO:0051015">
    <property type="term" value="F:actin filament binding"/>
    <property type="evidence" value="ECO:0007669"/>
    <property type="project" value="InterPro"/>
</dbReference>
<dbReference type="CDD" id="cd00051">
    <property type="entry name" value="EFh"/>
    <property type="match status" value="1"/>
</dbReference>
<dbReference type="GO" id="GO:0051017">
    <property type="term" value="P:actin filament bundle assembly"/>
    <property type="evidence" value="ECO:0007669"/>
    <property type="project" value="InterPro"/>
</dbReference>
<dbReference type="AlphaFoldDB" id="A0AAD9JKR7"/>
<keyword evidence="3" id="KW-0106">Calcium</keyword>
<dbReference type="CDD" id="cd21298">
    <property type="entry name" value="CH_PLS_rpt3"/>
    <property type="match status" value="1"/>
</dbReference>
<feature type="domain" description="Calponin-homology (CH)" evidence="5">
    <location>
        <begin position="288"/>
        <end position="393"/>
    </location>
</feature>
<evidence type="ECO:0000256" key="3">
    <source>
        <dbReference type="ARBA" id="ARBA00022837"/>
    </source>
</evidence>
<dbReference type="GO" id="GO:0005884">
    <property type="term" value="C:actin filament"/>
    <property type="evidence" value="ECO:0007669"/>
    <property type="project" value="TreeGrafter"/>
</dbReference>
<comment type="caution">
    <text evidence="7">The sequence shown here is derived from an EMBL/GenBank/DDBJ whole genome shotgun (WGS) entry which is preliminary data.</text>
</comment>